<accession>A0AAE1B561</accession>
<keyword evidence="2" id="KW-1185">Reference proteome</keyword>
<gene>
    <name evidence="1" type="ORF">RRG08_048558</name>
</gene>
<proteinExistence type="predicted"/>
<reference evidence="1" key="1">
    <citation type="journal article" date="2023" name="G3 (Bethesda)">
        <title>A reference genome for the long-term kleptoplast-retaining sea slug Elysia crispata morphotype clarki.</title>
        <authorList>
            <person name="Eastman K.E."/>
            <person name="Pendleton A.L."/>
            <person name="Shaikh M.A."/>
            <person name="Suttiyut T."/>
            <person name="Ogas R."/>
            <person name="Tomko P."/>
            <person name="Gavelis G."/>
            <person name="Widhalm J.R."/>
            <person name="Wisecaver J.H."/>
        </authorList>
    </citation>
    <scope>NUCLEOTIDE SEQUENCE</scope>
    <source>
        <strain evidence="1">ECLA1</strain>
    </source>
</reference>
<sequence>MDKRRTWHKRPPHGQGLDQSTATFELMSTKVGRYKNHRTWLVCKTLCEYTAKTVKENCDADTVEQIRGKQNKVSLFWLQIKLGRLEHVCVRGEGVFEARVWQLYGSLFSGSSQRVMD</sequence>
<evidence type="ECO:0000313" key="1">
    <source>
        <dbReference type="EMBL" id="KAK3799835.1"/>
    </source>
</evidence>
<name>A0AAE1B561_9GAST</name>
<dbReference type="EMBL" id="JAWDGP010000534">
    <property type="protein sequence ID" value="KAK3799835.1"/>
    <property type="molecule type" value="Genomic_DNA"/>
</dbReference>
<dbReference type="Proteomes" id="UP001283361">
    <property type="component" value="Unassembled WGS sequence"/>
</dbReference>
<dbReference type="AlphaFoldDB" id="A0AAE1B561"/>
<evidence type="ECO:0000313" key="2">
    <source>
        <dbReference type="Proteomes" id="UP001283361"/>
    </source>
</evidence>
<protein>
    <submittedName>
        <fullName evidence="1">Uncharacterized protein</fullName>
    </submittedName>
</protein>
<organism evidence="1 2">
    <name type="scientific">Elysia crispata</name>
    <name type="common">lettuce slug</name>
    <dbReference type="NCBI Taxonomy" id="231223"/>
    <lineage>
        <taxon>Eukaryota</taxon>
        <taxon>Metazoa</taxon>
        <taxon>Spiralia</taxon>
        <taxon>Lophotrochozoa</taxon>
        <taxon>Mollusca</taxon>
        <taxon>Gastropoda</taxon>
        <taxon>Heterobranchia</taxon>
        <taxon>Euthyneura</taxon>
        <taxon>Panpulmonata</taxon>
        <taxon>Sacoglossa</taxon>
        <taxon>Placobranchoidea</taxon>
        <taxon>Plakobranchidae</taxon>
        <taxon>Elysia</taxon>
    </lineage>
</organism>
<comment type="caution">
    <text evidence="1">The sequence shown here is derived from an EMBL/GenBank/DDBJ whole genome shotgun (WGS) entry which is preliminary data.</text>
</comment>